<dbReference type="Pfam" id="PF01042">
    <property type="entry name" value="Ribonuc_L-PSP"/>
    <property type="match status" value="1"/>
</dbReference>
<dbReference type="Gene3D" id="3.40.190.10">
    <property type="entry name" value="Periplasmic binding protein-like II"/>
    <property type="match status" value="2"/>
</dbReference>
<evidence type="ECO:0000256" key="1">
    <source>
        <dbReference type="ARBA" id="ARBA00010333"/>
    </source>
</evidence>
<organism evidence="6 7">
    <name type="scientific">Pseudomonas gingeri</name>
    <dbReference type="NCBI Taxonomy" id="117681"/>
    <lineage>
        <taxon>Bacteria</taxon>
        <taxon>Pseudomonadati</taxon>
        <taxon>Pseudomonadota</taxon>
        <taxon>Gammaproteobacteria</taxon>
        <taxon>Pseudomonadales</taxon>
        <taxon>Pseudomonadaceae</taxon>
        <taxon>Pseudomonas</taxon>
    </lineage>
</organism>
<feature type="compositionally biased region" description="Polar residues" evidence="3">
    <location>
        <begin position="390"/>
        <end position="399"/>
    </location>
</feature>
<comment type="similarity">
    <text evidence="1">Belongs to the bacterial solute-binding protein 3 family.</text>
</comment>
<evidence type="ECO:0000256" key="4">
    <source>
        <dbReference type="SAM" id="SignalP"/>
    </source>
</evidence>
<dbReference type="EMBL" id="JACAPU010000016">
    <property type="protein sequence ID" value="NWB47952.1"/>
    <property type="molecule type" value="Genomic_DNA"/>
</dbReference>
<dbReference type="Gene3D" id="3.30.1330.40">
    <property type="entry name" value="RutC-like"/>
    <property type="match status" value="1"/>
</dbReference>
<dbReference type="SMART" id="SM00062">
    <property type="entry name" value="PBPb"/>
    <property type="match status" value="1"/>
</dbReference>
<dbReference type="Proteomes" id="UP000582981">
    <property type="component" value="Unassembled WGS sequence"/>
</dbReference>
<name>A0A7Y8BLE2_9PSED</name>
<gene>
    <name evidence="6" type="ORF">HX829_15790</name>
</gene>
<dbReference type="PANTHER" id="PTHR35936:SF13">
    <property type="entry name" value="HISTIDINE-BINDING PERIPLASMIC PROTEIN"/>
    <property type="match status" value="1"/>
</dbReference>
<dbReference type="AlphaFoldDB" id="A0A7Y8BLE2"/>
<evidence type="ECO:0000259" key="5">
    <source>
        <dbReference type="SMART" id="SM00062"/>
    </source>
</evidence>
<dbReference type="InterPro" id="IPR001638">
    <property type="entry name" value="Solute-binding_3/MltF_N"/>
</dbReference>
<feature type="signal peptide" evidence="4">
    <location>
        <begin position="1"/>
        <end position="21"/>
    </location>
</feature>
<evidence type="ECO:0000313" key="7">
    <source>
        <dbReference type="Proteomes" id="UP000582981"/>
    </source>
</evidence>
<reference evidence="6 7" key="1">
    <citation type="submission" date="2020-04" db="EMBL/GenBank/DDBJ databases">
        <title>Molecular characterization of pseudomonads from Agaricus bisporus reveal novel blotch 2 pathogens in Western Europe.</title>
        <authorList>
            <person name="Taparia T."/>
            <person name="Krijger M."/>
            <person name="Haynes E."/>
            <person name="Elpinstone J.G."/>
            <person name="Noble R."/>
            <person name="Van Der Wolf J."/>
        </authorList>
    </citation>
    <scope>NUCLEOTIDE SEQUENCE [LARGE SCALE GENOMIC DNA]</scope>
    <source>
        <strain evidence="6 7">F1001</strain>
    </source>
</reference>
<dbReference type="CDD" id="cd00448">
    <property type="entry name" value="YjgF_YER057c_UK114_family"/>
    <property type="match status" value="1"/>
</dbReference>
<evidence type="ECO:0000313" key="6">
    <source>
        <dbReference type="EMBL" id="NWB47952.1"/>
    </source>
</evidence>
<dbReference type="InterPro" id="IPR035959">
    <property type="entry name" value="RutC-like_sf"/>
</dbReference>
<dbReference type="PANTHER" id="PTHR35936">
    <property type="entry name" value="MEMBRANE-BOUND LYTIC MUREIN TRANSGLYCOSYLASE F"/>
    <property type="match status" value="1"/>
</dbReference>
<evidence type="ECO:0000256" key="3">
    <source>
        <dbReference type="SAM" id="MobiDB-lite"/>
    </source>
</evidence>
<evidence type="ECO:0000256" key="2">
    <source>
        <dbReference type="ARBA" id="ARBA00022729"/>
    </source>
</evidence>
<dbReference type="SUPFAM" id="SSF55298">
    <property type="entry name" value="YjgF-like"/>
    <property type="match status" value="1"/>
</dbReference>
<accession>A0A7Y8BLE2</accession>
<protein>
    <submittedName>
        <fullName evidence="6">Transporter substrate-binding domain-containing protein</fullName>
    </submittedName>
</protein>
<feature type="chain" id="PRO_5030754858" evidence="4">
    <location>
        <begin position="22"/>
        <end position="407"/>
    </location>
</feature>
<proteinExistence type="inferred from homology"/>
<dbReference type="Pfam" id="PF00497">
    <property type="entry name" value="SBP_bac_3"/>
    <property type="match status" value="1"/>
</dbReference>
<sequence length="407" mass="44226">MFCRGGFIAIVLLSASTVCVAATSPGAEIRFGVEALVPPFESRNAQGELVGLNIELGNALCSELKRSCVWVDQDYGGMIPGLEAGKFDAIMPMTPTPERRRKIDFSDPLYSLSSRLVARKGSGLLPDVTSLKGRTIGVLRGTNREAYAKARWGAQGIAIRSYALNDELARSLQAGEIDATLQDTLEIAEAFLKTPQGKDFEFTGPVVIDERLGSAVAIGVRQQDRELREALNRALQSLKDSGQYAAIVSRYLPEWSAATRRPKLQFLGEQPSLPFSEVVRVGEWLYLSGVLGSDDAGKLVSGGIRGEMEQTLKRIRGTLERNGSSMENVARCTVILADIKDFAAMNDVYMQHFKAGSRPARTTFQAGKLLMDARVEVECQALVKPDSASVPGQSASVESHWTLHRSG</sequence>
<comment type="caution">
    <text evidence="6">The sequence shown here is derived from an EMBL/GenBank/DDBJ whole genome shotgun (WGS) entry which is preliminary data.</text>
</comment>
<keyword evidence="2 4" id="KW-0732">Signal</keyword>
<feature type="domain" description="Solute-binding protein family 3/N-terminal" evidence="5">
    <location>
        <begin position="28"/>
        <end position="254"/>
    </location>
</feature>
<feature type="region of interest" description="Disordered" evidence="3">
    <location>
        <begin position="387"/>
        <end position="407"/>
    </location>
</feature>
<dbReference type="SUPFAM" id="SSF53850">
    <property type="entry name" value="Periplasmic binding protein-like II"/>
    <property type="match status" value="1"/>
</dbReference>
<dbReference type="InterPro" id="IPR006175">
    <property type="entry name" value="YjgF/YER057c/UK114"/>
</dbReference>